<dbReference type="HOGENOM" id="CLU_2301664_0_0_0"/>
<name>A7HMV8_FERNB</name>
<dbReference type="EMBL" id="CP000771">
    <property type="protein sequence ID" value="ABS61241.1"/>
    <property type="molecule type" value="Genomic_DNA"/>
</dbReference>
<reference evidence="1 2" key="1">
    <citation type="submission" date="2007-07" db="EMBL/GenBank/DDBJ databases">
        <title>Complete sequence of Fervidobacterium nodosum Rt17-B1.</title>
        <authorList>
            <consortium name="US DOE Joint Genome Institute"/>
            <person name="Copeland A."/>
            <person name="Lucas S."/>
            <person name="Lapidus A."/>
            <person name="Barry K."/>
            <person name="Glavina del Rio T."/>
            <person name="Dalin E."/>
            <person name="Tice H."/>
            <person name="Pitluck S."/>
            <person name="Saunders E."/>
            <person name="Brettin T."/>
            <person name="Bruce D."/>
            <person name="Detter J.C."/>
            <person name="Han C."/>
            <person name="Schmutz J."/>
            <person name="Larimer F."/>
            <person name="Land M."/>
            <person name="Hauser L."/>
            <person name="Kyrpides N."/>
            <person name="Mikhailova N."/>
            <person name="Nelson K."/>
            <person name="Gogarten J.P."/>
            <person name="Noll K."/>
            <person name="Richardson P."/>
        </authorList>
    </citation>
    <scope>NUCLEOTIDE SEQUENCE [LARGE SCALE GENOMIC DNA]</scope>
    <source>
        <strain evidence="2">ATCC 35602 / DSM 5306 / Rt17-B1</strain>
    </source>
</reference>
<reference evidence="1 2" key="2">
    <citation type="journal article" date="2009" name="Proc. Natl. Acad. Sci. U.S.A.">
        <title>On the chimeric nature, thermophilic origin, and phylogenetic placement of the Thermotogales.</title>
        <authorList>
            <person name="Zhaxybayeva O."/>
            <person name="Swithers K.S."/>
            <person name="Lapierre P."/>
            <person name="Fournier G.P."/>
            <person name="Bickhart D.M."/>
            <person name="DeBoy R.T."/>
            <person name="Nelson K.E."/>
            <person name="Nesbo C.L."/>
            <person name="Doolittle W.F."/>
            <person name="Gogarten J.P."/>
            <person name="Noll K.M."/>
        </authorList>
    </citation>
    <scope>NUCLEOTIDE SEQUENCE [LARGE SCALE GENOMIC DNA]</scope>
    <source>
        <strain evidence="2">ATCC 35602 / DSM 5306 / Rt17-B1</strain>
    </source>
</reference>
<sequence length="100" mass="11362">MAIMRFNDLIIEIDSKVANVFLSDDLVTMPGAIIFNGKLLYKGRLPFSFSIKLGCDMDPKTFYALLHVKTVALSDLIPKYKLREAAEESGIIRNSRYLIY</sequence>
<organism evidence="1 2">
    <name type="scientific">Fervidobacterium nodosum (strain ATCC 35602 / DSM 5306 / Rt17-B1)</name>
    <dbReference type="NCBI Taxonomy" id="381764"/>
    <lineage>
        <taxon>Bacteria</taxon>
        <taxon>Thermotogati</taxon>
        <taxon>Thermotogota</taxon>
        <taxon>Thermotogae</taxon>
        <taxon>Thermotogales</taxon>
        <taxon>Fervidobacteriaceae</taxon>
        <taxon>Fervidobacterium</taxon>
    </lineage>
</organism>
<proteinExistence type="predicted"/>
<keyword evidence="2" id="KW-1185">Reference proteome</keyword>
<accession>A7HMV8</accession>
<dbReference type="RefSeq" id="WP_011994548.1">
    <property type="nucleotide sequence ID" value="NC_009718.1"/>
</dbReference>
<evidence type="ECO:0000313" key="2">
    <source>
        <dbReference type="Proteomes" id="UP000002415"/>
    </source>
</evidence>
<protein>
    <submittedName>
        <fullName evidence="1">Uncharacterized protein</fullName>
    </submittedName>
</protein>
<gene>
    <name evidence="1" type="ordered locus">Fnod_1395</name>
</gene>
<dbReference type="Proteomes" id="UP000002415">
    <property type="component" value="Chromosome"/>
</dbReference>
<dbReference type="KEGG" id="fno:Fnod_1395"/>
<dbReference type="AlphaFoldDB" id="A7HMV8"/>
<evidence type="ECO:0000313" key="1">
    <source>
        <dbReference type="EMBL" id="ABS61241.1"/>
    </source>
</evidence>